<dbReference type="AlphaFoldDB" id="A0A1X4G8I1"/>
<sequence>MSTPMGIYRFELLQSILIERPHSIRRLASLRAGLEAVGERAELVGVSDEPLFHAVRSLNALDQREVNADCGVEP</sequence>
<dbReference type="STRING" id="1121945.GCA_000421805_03258"/>
<dbReference type="EMBL" id="NEDJ01000087">
    <property type="protein sequence ID" value="OSO92266.1"/>
    <property type="molecule type" value="Genomic_DNA"/>
</dbReference>
<reference evidence="1 2" key="1">
    <citation type="submission" date="2017-04" db="EMBL/GenBank/DDBJ databases">
        <title>MLSA of the genus Halorubrum.</title>
        <authorList>
            <person name="De La Haba R."/>
            <person name="Sanchez-Porro C."/>
            <person name="Infante-Dominguez C."/>
            <person name="Ventosa A."/>
        </authorList>
    </citation>
    <scope>NUCLEOTIDE SEQUENCE [LARGE SCALE GENOMIC DNA]</scope>
    <source>
        <strain evidence="1 2">DSM 17463</strain>
    </source>
</reference>
<evidence type="ECO:0000313" key="2">
    <source>
        <dbReference type="Proteomes" id="UP000193587"/>
    </source>
</evidence>
<proteinExistence type="predicted"/>
<accession>A0A1X4G8I1</accession>
<comment type="caution">
    <text evidence="1">The sequence shown here is derived from an EMBL/GenBank/DDBJ whole genome shotgun (WGS) entry which is preliminary data.</text>
</comment>
<gene>
    <name evidence="1" type="ORF">B9H04_16015</name>
</gene>
<organism evidence="1 2">
    <name type="scientific">Halorubrum ezzemoulense DSM 17463</name>
    <dbReference type="NCBI Taxonomy" id="1121945"/>
    <lineage>
        <taxon>Archaea</taxon>
        <taxon>Methanobacteriati</taxon>
        <taxon>Methanobacteriota</taxon>
        <taxon>Stenosarchaea group</taxon>
        <taxon>Halobacteria</taxon>
        <taxon>Halobacteriales</taxon>
        <taxon>Haloferacaceae</taxon>
        <taxon>Halorubrum</taxon>
    </lineage>
</organism>
<evidence type="ECO:0000313" key="1">
    <source>
        <dbReference type="EMBL" id="OSO92266.1"/>
    </source>
</evidence>
<dbReference type="Proteomes" id="UP000193587">
    <property type="component" value="Unassembled WGS sequence"/>
</dbReference>
<name>A0A1X4G8I1_HALEZ</name>
<protein>
    <submittedName>
        <fullName evidence="1">Uncharacterized protein</fullName>
    </submittedName>
</protein>